<dbReference type="InterPro" id="IPR007481">
    <property type="entry name" value="SspB"/>
</dbReference>
<keyword evidence="3" id="KW-1185">Reference proteome</keyword>
<reference evidence="2 3" key="1">
    <citation type="submission" date="2024-01" db="EMBL/GenBank/DDBJ databases">
        <title>Multi-omics insights into the function and evolution of sodium benzoate biodegradation pathways in Benzoatithermus flavus gen. nov., sp. nov. from hot spring.</title>
        <authorList>
            <person name="Hu C.-J."/>
            <person name="Li W.-J."/>
        </authorList>
    </citation>
    <scope>NUCLEOTIDE SEQUENCE [LARGE SCALE GENOMIC DNA]</scope>
    <source>
        <strain evidence="2 3">SYSU G07066</strain>
    </source>
</reference>
<name>A0ABU8XXB9_9PROT</name>
<dbReference type="EMBL" id="JBBLZC010000036">
    <property type="protein sequence ID" value="MEK0085853.1"/>
    <property type="molecule type" value="Genomic_DNA"/>
</dbReference>
<keyword evidence="2" id="KW-0378">Hydrolase</keyword>
<dbReference type="Proteomes" id="UP001375743">
    <property type="component" value="Unassembled WGS sequence"/>
</dbReference>
<keyword evidence="2" id="KW-0645">Protease</keyword>
<sequence length="166" mass="18936">MRRSRIDYGRLVEGALRTVVRDVLEKLGKEGVLPPHHFYITFRTRHPGVVMPEFLRDRYPVDMTIVLQHQFWDLEVDEQAFSVTLSFSEQLHRLRIPFAAIKVFADPGVEFGLQFTLDEDVEAETPAVEPLPLTARQERPETEASDEAGSGSGGAEIVTLDRFRKK</sequence>
<dbReference type="Pfam" id="PF04386">
    <property type="entry name" value="SspB"/>
    <property type="match status" value="1"/>
</dbReference>
<dbReference type="GO" id="GO:0006508">
    <property type="term" value="P:proteolysis"/>
    <property type="evidence" value="ECO:0007669"/>
    <property type="project" value="UniProtKB-KW"/>
</dbReference>
<dbReference type="InterPro" id="IPR036760">
    <property type="entry name" value="SspB-like_sf"/>
</dbReference>
<dbReference type="SUPFAM" id="SSF101738">
    <property type="entry name" value="SspB-like"/>
    <property type="match status" value="1"/>
</dbReference>
<protein>
    <submittedName>
        <fullName evidence="2">ClpXP protease specificity-enhancing factor SspB</fullName>
    </submittedName>
</protein>
<evidence type="ECO:0000313" key="3">
    <source>
        <dbReference type="Proteomes" id="UP001375743"/>
    </source>
</evidence>
<organism evidence="2 3">
    <name type="scientific">Benzoatithermus flavus</name>
    <dbReference type="NCBI Taxonomy" id="3108223"/>
    <lineage>
        <taxon>Bacteria</taxon>
        <taxon>Pseudomonadati</taxon>
        <taxon>Pseudomonadota</taxon>
        <taxon>Alphaproteobacteria</taxon>
        <taxon>Geminicoccales</taxon>
        <taxon>Geminicoccaceae</taxon>
        <taxon>Benzoatithermus</taxon>
    </lineage>
</organism>
<comment type="caution">
    <text evidence="2">The sequence shown here is derived from an EMBL/GenBank/DDBJ whole genome shotgun (WGS) entry which is preliminary data.</text>
</comment>
<evidence type="ECO:0000313" key="2">
    <source>
        <dbReference type="EMBL" id="MEK0085853.1"/>
    </source>
</evidence>
<dbReference type="GO" id="GO:0008233">
    <property type="term" value="F:peptidase activity"/>
    <property type="evidence" value="ECO:0007669"/>
    <property type="project" value="UniProtKB-KW"/>
</dbReference>
<evidence type="ECO:0000256" key="1">
    <source>
        <dbReference type="SAM" id="MobiDB-lite"/>
    </source>
</evidence>
<dbReference type="RefSeq" id="WP_418161702.1">
    <property type="nucleotide sequence ID" value="NZ_JBBLZC010000036.1"/>
</dbReference>
<gene>
    <name evidence="2" type="ORF">U1T56_22080</name>
</gene>
<dbReference type="Gene3D" id="2.30.30.220">
    <property type="entry name" value="SspB-like"/>
    <property type="match status" value="1"/>
</dbReference>
<feature type="region of interest" description="Disordered" evidence="1">
    <location>
        <begin position="124"/>
        <end position="166"/>
    </location>
</feature>
<accession>A0ABU8XXB9</accession>
<proteinExistence type="predicted"/>